<dbReference type="HAMAP" id="MF_01547">
    <property type="entry name" value="RNA_methyltr_E"/>
    <property type="match status" value="1"/>
</dbReference>
<feature type="compositionally biased region" description="Gly residues" evidence="5">
    <location>
        <begin position="8"/>
        <end position="27"/>
    </location>
</feature>
<gene>
    <name evidence="7" type="ORF">MNBD_ALPHA12-1314</name>
</gene>
<evidence type="ECO:0000256" key="3">
    <source>
        <dbReference type="ARBA" id="ARBA00022679"/>
    </source>
</evidence>
<reference evidence="7" key="1">
    <citation type="submission" date="2018-06" db="EMBL/GenBank/DDBJ databases">
        <authorList>
            <person name="Zhirakovskaya E."/>
        </authorList>
    </citation>
    <scope>NUCLEOTIDE SEQUENCE</scope>
</reference>
<keyword evidence="1" id="KW-0698">rRNA processing</keyword>
<dbReference type="InterPro" id="IPR029063">
    <property type="entry name" value="SAM-dependent_MTases_sf"/>
</dbReference>
<dbReference type="SUPFAM" id="SSF53335">
    <property type="entry name" value="S-adenosyl-L-methionine-dependent methyltransferases"/>
    <property type="match status" value="1"/>
</dbReference>
<dbReference type="EMBL" id="UOEO01000198">
    <property type="protein sequence ID" value="VAW22189.1"/>
    <property type="molecule type" value="Genomic_DNA"/>
</dbReference>
<feature type="domain" description="Ribosomal RNA methyltransferase FtsJ" evidence="6">
    <location>
        <begin position="66"/>
        <end position="245"/>
    </location>
</feature>
<feature type="compositionally biased region" description="Basic residues" evidence="5">
    <location>
        <begin position="31"/>
        <end position="44"/>
    </location>
</feature>
<dbReference type="EC" id="2.1.1.166" evidence="7"/>
<dbReference type="PANTHER" id="PTHR10920">
    <property type="entry name" value="RIBOSOMAL RNA METHYLTRANSFERASE"/>
    <property type="match status" value="1"/>
</dbReference>
<dbReference type="AlphaFoldDB" id="A0A3B0UC86"/>
<dbReference type="InterPro" id="IPR050082">
    <property type="entry name" value="RNA_methyltr_RlmE"/>
</dbReference>
<keyword evidence="2 7" id="KW-0489">Methyltransferase</keyword>
<evidence type="ECO:0000256" key="5">
    <source>
        <dbReference type="SAM" id="MobiDB-lite"/>
    </source>
</evidence>
<protein>
    <submittedName>
        <fullName evidence="7">23S rRNA (Uridine(2552)-2'-O)-methyltransferase</fullName>
        <ecNumber evidence="7">2.1.1.166</ecNumber>
    </submittedName>
</protein>
<keyword evidence="3 7" id="KW-0808">Transferase</keyword>
<proteinExistence type="inferred from homology"/>
<dbReference type="Pfam" id="PF01728">
    <property type="entry name" value="FtsJ"/>
    <property type="match status" value="1"/>
</dbReference>
<name>A0A3B0UC86_9ZZZZ</name>
<dbReference type="Gene3D" id="3.40.50.150">
    <property type="entry name" value="Vaccinia Virus protein VP39"/>
    <property type="match status" value="1"/>
</dbReference>
<dbReference type="PANTHER" id="PTHR10920:SF18">
    <property type="entry name" value="RRNA METHYLTRANSFERASE 2, MITOCHONDRIAL"/>
    <property type="match status" value="1"/>
</dbReference>
<feature type="region of interest" description="Disordered" evidence="5">
    <location>
        <begin position="1"/>
        <end position="45"/>
    </location>
</feature>
<sequence length="247" mass="26649">MADSSSGNGYGNKGTGTKGTGTKGTGGSRQLKTRVKTASRRKTSSTRWLQRQLNDPYVARAREMGYKSRAAFKLIELDEKHKLLKPGMHIVDLGCAPGGWLQVAAAKTLSTDQKPLIVGIDYLETSPVPGTIILKKDFTEDDAPEMLIEAMGGNKADLVMSDMAAPTTGHKPTDHIRIVALVEMAAQFAFDVLEPGGVFVAKVFQGGTEHELLTILKQRFASTFHAKPPASRKDSAETYLIAKGFKG</sequence>
<evidence type="ECO:0000259" key="6">
    <source>
        <dbReference type="Pfam" id="PF01728"/>
    </source>
</evidence>
<keyword evidence="4" id="KW-0949">S-adenosyl-L-methionine</keyword>
<dbReference type="PIRSF" id="PIRSF005461">
    <property type="entry name" value="23S_rRNA_mtase"/>
    <property type="match status" value="1"/>
</dbReference>
<evidence type="ECO:0000256" key="1">
    <source>
        <dbReference type="ARBA" id="ARBA00022552"/>
    </source>
</evidence>
<evidence type="ECO:0000313" key="7">
    <source>
        <dbReference type="EMBL" id="VAW22189.1"/>
    </source>
</evidence>
<evidence type="ECO:0000256" key="4">
    <source>
        <dbReference type="ARBA" id="ARBA00022691"/>
    </source>
</evidence>
<organism evidence="7">
    <name type="scientific">hydrothermal vent metagenome</name>
    <dbReference type="NCBI Taxonomy" id="652676"/>
    <lineage>
        <taxon>unclassified sequences</taxon>
        <taxon>metagenomes</taxon>
        <taxon>ecological metagenomes</taxon>
    </lineage>
</organism>
<evidence type="ECO:0000256" key="2">
    <source>
        <dbReference type="ARBA" id="ARBA00022603"/>
    </source>
</evidence>
<accession>A0A3B0UC86</accession>
<dbReference type="GO" id="GO:0008650">
    <property type="term" value="F:rRNA (uridine-2'-O-)-methyltransferase activity"/>
    <property type="evidence" value="ECO:0007669"/>
    <property type="project" value="TreeGrafter"/>
</dbReference>
<dbReference type="InterPro" id="IPR015507">
    <property type="entry name" value="rRNA-MeTfrase_E"/>
</dbReference>
<dbReference type="InterPro" id="IPR002877">
    <property type="entry name" value="RNA_MeTrfase_FtsJ_dom"/>
</dbReference>